<dbReference type="VEuPathDB" id="VectorBase:ISCI012707"/>
<dbReference type="AlphaFoldDB" id="B7QF02"/>
<proteinExistence type="predicted"/>
<dbReference type="EMBL" id="DS923250">
    <property type="protein sequence ID" value="EEC17424.1"/>
    <property type="molecule type" value="Genomic_DNA"/>
</dbReference>
<dbReference type="InParanoid" id="B7QF02"/>
<evidence type="ECO:0000313" key="2">
    <source>
        <dbReference type="EnsemblMetazoa" id="ISCW012707-PA"/>
    </source>
</evidence>
<accession>B7QF02</accession>
<sequence length="219" mass="24241">MVKARRASEFERLSLTEVGRGMLRRLGYRVEGESRSERKVPPNLRDKIKVVPTPRHKHPEYRGERWKVRLEVFLRMCEGRWKTPRGTPTRRSTLGEEVYALSVVDGSGRELAVASTETWITDSAEEAAIALAATTGRGGITIITDWQAACRNYQRESVAATALKILGKIKDLPENQIVLAPGPEDLAGNKAVHAAVRAHSFRTSLSVDRAMLSPDGGVL</sequence>
<dbReference type="Proteomes" id="UP000001555">
    <property type="component" value="Unassembled WGS sequence"/>
</dbReference>
<gene>
    <name evidence="1" type="ORF">IscW_ISCW012707</name>
</gene>
<organism>
    <name type="scientific">Ixodes scapularis</name>
    <name type="common">Black-legged tick</name>
    <name type="synonym">Deer tick</name>
    <dbReference type="NCBI Taxonomy" id="6945"/>
    <lineage>
        <taxon>Eukaryota</taxon>
        <taxon>Metazoa</taxon>
        <taxon>Ecdysozoa</taxon>
        <taxon>Arthropoda</taxon>
        <taxon>Chelicerata</taxon>
        <taxon>Arachnida</taxon>
        <taxon>Acari</taxon>
        <taxon>Parasitiformes</taxon>
        <taxon>Ixodida</taxon>
        <taxon>Ixodoidea</taxon>
        <taxon>Ixodidae</taxon>
        <taxon>Ixodinae</taxon>
        <taxon>Ixodes</taxon>
    </lineage>
</organism>
<dbReference type="EMBL" id="ABJB010761172">
    <property type="status" value="NOT_ANNOTATED_CDS"/>
    <property type="molecule type" value="Genomic_DNA"/>
</dbReference>
<dbReference type="PaxDb" id="6945-B7QF02"/>
<protein>
    <recommendedName>
        <fullName evidence="4">RNase H type-1 domain-containing protein</fullName>
    </recommendedName>
</protein>
<evidence type="ECO:0008006" key="4">
    <source>
        <dbReference type="Google" id="ProtNLM"/>
    </source>
</evidence>
<name>B7QF02_IXOSC</name>
<evidence type="ECO:0000313" key="3">
    <source>
        <dbReference type="Proteomes" id="UP000001555"/>
    </source>
</evidence>
<reference evidence="1 3" key="1">
    <citation type="submission" date="2008-03" db="EMBL/GenBank/DDBJ databases">
        <title>Annotation of Ixodes scapularis.</title>
        <authorList>
            <consortium name="Ixodes scapularis Genome Project Consortium"/>
            <person name="Caler E."/>
            <person name="Hannick L.I."/>
            <person name="Bidwell S."/>
            <person name="Joardar V."/>
            <person name="Thiagarajan M."/>
            <person name="Amedeo P."/>
            <person name="Galinsky K.J."/>
            <person name="Schobel S."/>
            <person name="Inman J."/>
            <person name="Hostetler J."/>
            <person name="Miller J."/>
            <person name="Hammond M."/>
            <person name="Megy K."/>
            <person name="Lawson D."/>
            <person name="Kodira C."/>
            <person name="Sutton G."/>
            <person name="Meyer J."/>
            <person name="Hill C.A."/>
            <person name="Birren B."/>
            <person name="Nene V."/>
            <person name="Collins F."/>
            <person name="Alarcon-Chaidez F."/>
            <person name="Wikel S."/>
            <person name="Strausberg R."/>
        </authorList>
    </citation>
    <scope>NUCLEOTIDE SEQUENCE [LARGE SCALE GENOMIC DNA]</scope>
    <source>
        <strain evidence="3">Wikel</strain>
        <strain evidence="1">Wikel colony</strain>
    </source>
</reference>
<keyword evidence="3" id="KW-1185">Reference proteome</keyword>
<evidence type="ECO:0000313" key="1">
    <source>
        <dbReference type="EMBL" id="EEC17424.1"/>
    </source>
</evidence>
<reference evidence="2" key="2">
    <citation type="submission" date="2020-05" db="UniProtKB">
        <authorList>
            <consortium name="EnsemblMetazoa"/>
        </authorList>
    </citation>
    <scope>IDENTIFICATION</scope>
    <source>
        <strain evidence="2">wikel</strain>
    </source>
</reference>
<dbReference type="EnsemblMetazoa" id="ISCW012707-RA">
    <property type="protein sequence ID" value="ISCW012707-PA"/>
    <property type="gene ID" value="ISCW012707"/>
</dbReference>
<dbReference type="VEuPathDB" id="VectorBase:ISCW012707"/>
<dbReference type="HOGENOM" id="CLU_1262804_0_0_1"/>